<feature type="domain" description="Molybdopterin oxidoreductase" evidence="1">
    <location>
        <begin position="4"/>
        <end position="56"/>
    </location>
</feature>
<feature type="non-terminal residue" evidence="2">
    <location>
        <position position="1"/>
    </location>
</feature>
<accession>A0ABT6UJ08</accession>
<dbReference type="RefSeq" id="WP_282680139.1">
    <property type="nucleotide sequence ID" value="NZ_JAOTLW010000159.1"/>
</dbReference>
<dbReference type="PANTHER" id="PTHR43105">
    <property type="entry name" value="RESPIRATORY NITRATE REDUCTASE"/>
    <property type="match status" value="1"/>
</dbReference>
<protein>
    <submittedName>
        <fullName evidence="2">Molybdopterin-dependent oxidoreductase</fullName>
    </submittedName>
</protein>
<dbReference type="EMBL" id="JAOTLW010000159">
    <property type="protein sequence ID" value="MDI5834441.1"/>
    <property type="molecule type" value="Genomic_DNA"/>
</dbReference>
<dbReference type="SUPFAM" id="SSF53706">
    <property type="entry name" value="Formate dehydrogenase/DMSO reductase, domains 1-3"/>
    <property type="match status" value="1"/>
</dbReference>
<proteinExistence type="predicted"/>
<dbReference type="PANTHER" id="PTHR43105:SF2">
    <property type="entry name" value="RESPIRATORY NITRATE REDUCTASE 2 ALPHA CHAIN"/>
    <property type="match status" value="1"/>
</dbReference>
<evidence type="ECO:0000313" key="2">
    <source>
        <dbReference type="EMBL" id="MDI5834441.1"/>
    </source>
</evidence>
<name>A0ABT6UJ08_9GAMM</name>
<reference evidence="2 3" key="1">
    <citation type="submission" date="2022-09" db="EMBL/GenBank/DDBJ databases">
        <title>The outer-membrane cytochrome OmcA is essential for infection of Shewanella oneidensis by a zebrafish-associated bacteriophage.</title>
        <authorList>
            <person name="Grenfell A.W."/>
            <person name="Intile P."/>
            <person name="Mcfarlane J."/>
            <person name="Leung D."/>
            <person name="Abdalla K."/>
            <person name="Wold M."/>
            <person name="Kees E."/>
            <person name="Gralnick J."/>
        </authorList>
    </citation>
    <scope>NUCLEOTIDE SEQUENCE [LARGE SCALE GENOMIC DNA]</scope>
    <source>
        <strain evidence="2 3">NF-5</strain>
    </source>
</reference>
<organism evidence="2 3">
    <name type="scientific">Shewanella xiamenensis</name>
    <dbReference type="NCBI Taxonomy" id="332186"/>
    <lineage>
        <taxon>Bacteria</taxon>
        <taxon>Pseudomonadati</taxon>
        <taxon>Pseudomonadota</taxon>
        <taxon>Gammaproteobacteria</taxon>
        <taxon>Alteromonadales</taxon>
        <taxon>Shewanellaceae</taxon>
        <taxon>Shewanella</taxon>
    </lineage>
</organism>
<evidence type="ECO:0000313" key="3">
    <source>
        <dbReference type="Proteomes" id="UP001159075"/>
    </source>
</evidence>
<dbReference type="Proteomes" id="UP001159075">
    <property type="component" value="Unassembled WGS sequence"/>
</dbReference>
<keyword evidence="3" id="KW-1185">Reference proteome</keyword>
<evidence type="ECO:0000259" key="1">
    <source>
        <dbReference type="Pfam" id="PF00384"/>
    </source>
</evidence>
<dbReference type="InterPro" id="IPR006656">
    <property type="entry name" value="Mopterin_OxRdtase"/>
</dbReference>
<dbReference type="InterPro" id="IPR050123">
    <property type="entry name" value="Prok_molybdopt-oxidoreductase"/>
</dbReference>
<comment type="caution">
    <text evidence="2">The sequence shown here is derived from an EMBL/GenBank/DDBJ whole genome shotgun (WGS) entry which is preliminary data.</text>
</comment>
<gene>
    <name evidence="2" type="ORF">ODY93_23120</name>
</gene>
<dbReference type="Gene3D" id="3.40.50.12440">
    <property type="match status" value="1"/>
</dbReference>
<dbReference type="Pfam" id="PF00384">
    <property type="entry name" value="Molybdopterin"/>
    <property type="match status" value="1"/>
</dbReference>
<sequence>VRYKGTKTCVITSDYSEASKFGDTWLAPRQGTDAALAMAFGHVILQEFHVNNPSAYFTDYVKHYTDMPILVMLEESNGY</sequence>
<feature type="non-terminal residue" evidence="2">
    <location>
        <position position="79"/>
    </location>
</feature>